<reference evidence="5 6" key="1">
    <citation type="submission" date="2017-05" db="EMBL/GenBank/DDBJ databases">
        <title>Vagococcus spp. assemblies.</title>
        <authorList>
            <person name="Gulvik C.A."/>
        </authorList>
    </citation>
    <scope>NUCLEOTIDE SEQUENCE [LARGE SCALE GENOMIC DNA]</scope>
    <source>
        <strain evidence="5 6">DSM 24756</strain>
    </source>
</reference>
<dbReference type="Proteomes" id="UP000288669">
    <property type="component" value="Unassembled WGS sequence"/>
</dbReference>
<feature type="domain" description="ABC transporter" evidence="4">
    <location>
        <begin position="313"/>
        <end position="499"/>
    </location>
</feature>
<keyword evidence="2" id="KW-0067">ATP-binding</keyword>
<evidence type="ECO:0000259" key="4">
    <source>
        <dbReference type="PROSITE" id="PS50893"/>
    </source>
</evidence>
<evidence type="ECO:0000256" key="3">
    <source>
        <dbReference type="SAM" id="MobiDB-lite"/>
    </source>
</evidence>
<organism evidence="5 6">
    <name type="scientific">Vagococcus entomophilus</name>
    <dbReference type="NCBI Taxonomy" id="1160095"/>
    <lineage>
        <taxon>Bacteria</taxon>
        <taxon>Bacillati</taxon>
        <taxon>Bacillota</taxon>
        <taxon>Bacilli</taxon>
        <taxon>Lactobacillales</taxon>
        <taxon>Enterococcaceae</taxon>
        <taxon>Vagococcus</taxon>
    </lineage>
</organism>
<dbReference type="PANTHER" id="PTHR42855:SF2">
    <property type="entry name" value="DRUG RESISTANCE ABC TRANSPORTER,ATP-BINDING PROTEIN"/>
    <property type="match status" value="1"/>
</dbReference>
<dbReference type="InterPro" id="IPR017871">
    <property type="entry name" value="ABC_transporter-like_CS"/>
</dbReference>
<dbReference type="GO" id="GO:0005524">
    <property type="term" value="F:ATP binding"/>
    <property type="evidence" value="ECO:0007669"/>
    <property type="project" value="UniProtKB-KW"/>
</dbReference>
<keyword evidence="6" id="KW-1185">Reference proteome</keyword>
<dbReference type="PANTHER" id="PTHR42855">
    <property type="entry name" value="ABC TRANSPORTER ATP-BINDING SUBUNIT"/>
    <property type="match status" value="1"/>
</dbReference>
<feature type="region of interest" description="Disordered" evidence="3">
    <location>
        <begin position="237"/>
        <end position="261"/>
    </location>
</feature>
<dbReference type="EMBL" id="NGJZ01000001">
    <property type="protein sequence ID" value="RSU08662.1"/>
    <property type="molecule type" value="Genomic_DNA"/>
</dbReference>
<dbReference type="InterPro" id="IPR003439">
    <property type="entry name" value="ABC_transporter-like_ATP-bd"/>
</dbReference>
<evidence type="ECO:0000313" key="6">
    <source>
        <dbReference type="Proteomes" id="UP000288669"/>
    </source>
</evidence>
<dbReference type="InterPro" id="IPR051309">
    <property type="entry name" value="ABCF_ATPase"/>
</dbReference>
<dbReference type="SUPFAM" id="SSF52540">
    <property type="entry name" value="P-loop containing nucleoside triphosphate hydrolases"/>
    <property type="match status" value="2"/>
</dbReference>
<dbReference type="OrthoDB" id="9762369at2"/>
<dbReference type="PROSITE" id="PS50893">
    <property type="entry name" value="ABC_TRANSPORTER_2"/>
    <property type="match status" value="2"/>
</dbReference>
<dbReference type="InterPro" id="IPR027417">
    <property type="entry name" value="P-loop_NTPase"/>
</dbReference>
<proteinExistence type="predicted"/>
<dbReference type="RefSeq" id="WP_126823476.1">
    <property type="nucleotide sequence ID" value="NZ_JBHLWU010000001.1"/>
</dbReference>
<name>A0A430AKL8_9ENTE</name>
<dbReference type="Gene3D" id="3.40.50.300">
    <property type="entry name" value="P-loop containing nucleotide triphosphate hydrolases"/>
    <property type="match status" value="2"/>
</dbReference>
<dbReference type="NCBIfam" id="NF000355">
    <property type="entry name" value="ribo_prot_ABC_F"/>
    <property type="match status" value="1"/>
</dbReference>
<evidence type="ECO:0000256" key="1">
    <source>
        <dbReference type="ARBA" id="ARBA00022741"/>
    </source>
</evidence>
<dbReference type="InterPro" id="IPR003593">
    <property type="entry name" value="AAA+_ATPase"/>
</dbReference>
<accession>A0A430AKL8</accession>
<dbReference type="AlphaFoldDB" id="A0A430AKL8"/>
<comment type="caution">
    <text evidence="5">The sequence shown here is derived from an EMBL/GenBank/DDBJ whole genome shotgun (WGS) entry which is preliminary data.</text>
</comment>
<dbReference type="CDD" id="cd03221">
    <property type="entry name" value="ABCF_EF-3"/>
    <property type="match status" value="2"/>
</dbReference>
<dbReference type="Pfam" id="PF00005">
    <property type="entry name" value="ABC_tran"/>
    <property type="match status" value="2"/>
</dbReference>
<dbReference type="SMART" id="SM00382">
    <property type="entry name" value="AAA"/>
    <property type="match status" value="2"/>
</dbReference>
<keyword evidence="1" id="KW-0547">Nucleotide-binding</keyword>
<evidence type="ECO:0000256" key="2">
    <source>
        <dbReference type="ARBA" id="ARBA00022840"/>
    </source>
</evidence>
<protein>
    <submittedName>
        <fullName evidence="5">ABC-F type ribosomal protection protein</fullName>
    </submittedName>
</protein>
<dbReference type="GO" id="GO:0016887">
    <property type="term" value="F:ATP hydrolysis activity"/>
    <property type="evidence" value="ECO:0007669"/>
    <property type="project" value="InterPro"/>
</dbReference>
<evidence type="ECO:0000313" key="5">
    <source>
        <dbReference type="EMBL" id="RSU08662.1"/>
    </source>
</evidence>
<feature type="domain" description="ABC transporter" evidence="4">
    <location>
        <begin position="4"/>
        <end position="213"/>
    </location>
</feature>
<gene>
    <name evidence="5" type="ORF">CBF30_05395</name>
</gene>
<sequence>MSTIKIQHLTFGFDAQEGLLFDQTSLNLDESWKLGLIGRNGRGKTTFLQLLMGKLPHTGSIQHKANFVYFPQTIQDKQALTHEVLTEISVFEEWKLKREMNGLQLSWELLWQPFATLSGGEQTKLLLALLFTDDTRFPLLDEPTNHLDIPSRKQVATYLKNKKQGFIVVSHDRQFIDEVVNHILAIEKTQLLLYQGNFTTYEQEKQNKDTFEVEQNKKIAKEITRLKSSRIEKSNWAISREADNHGNPTIKGSGGTGHDGFVSAKAKRMMKRSKAISGRIEKQIAEKEQLLKNIEYLEPLVMDFRPSHKERLVSAENLTLSYDEKQLFLPVSFTLEKGERLAIIGANGSGKSSLIQQLSGHFTGKSSGNCHLASSLSISCVRQNYEDNLGTLPDFAKKNKIDYQVFLMNLKKLGMERTVFEQKIEQMSMGQRKKVELAKSLSTPAELYIWDEPLNYLDLFNHKQLEALLHDVKPSMIFVEHDPTFVSRVATKTVLLTQD</sequence>
<dbReference type="PROSITE" id="PS00211">
    <property type="entry name" value="ABC_TRANSPORTER_1"/>
    <property type="match status" value="1"/>
</dbReference>